<keyword evidence="6 11" id="KW-0732">Signal</keyword>
<dbReference type="Pfam" id="PF08031">
    <property type="entry name" value="BBE"/>
    <property type="match status" value="1"/>
</dbReference>
<evidence type="ECO:0000256" key="4">
    <source>
        <dbReference type="ARBA" id="ARBA00022512"/>
    </source>
</evidence>
<gene>
    <name evidence="14" type="primary">LOC104760453</name>
</gene>
<keyword evidence="4" id="KW-0964">Secreted</keyword>
<comment type="subcellular location">
    <subcellularLocation>
        <location evidence="2">Secreted</location>
        <location evidence="2">Cell wall</location>
    </subcellularLocation>
</comment>
<dbReference type="Gene3D" id="3.30.465.10">
    <property type="match status" value="1"/>
</dbReference>
<evidence type="ECO:0000313" key="14">
    <source>
        <dbReference type="RefSeq" id="XP_010481680.1"/>
    </source>
</evidence>
<feature type="domain" description="FAD-binding PCMH-type" evidence="12">
    <location>
        <begin position="83"/>
        <end position="259"/>
    </location>
</feature>
<dbReference type="GeneID" id="104760453"/>
<keyword evidence="4" id="KW-0134">Cell wall</keyword>
<protein>
    <submittedName>
        <fullName evidence="14">Cannabidiolic acid synthase-like 2 isoform X1</fullName>
    </submittedName>
</protein>
<keyword evidence="7" id="KW-0547">Nucleotide-binding</keyword>
<dbReference type="PANTHER" id="PTHR32448">
    <property type="entry name" value="OS08G0158400 PROTEIN"/>
    <property type="match status" value="1"/>
</dbReference>
<evidence type="ECO:0000256" key="10">
    <source>
        <dbReference type="ARBA" id="ARBA00023180"/>
    </source>
</evidence>
<evidence type="ECO:0000256" key="11">
    <source>
        <dbReference type="SAM" id="SignalP"/>
    </source>
</evidence>
<dbReference type="RefSeq" id="XP_010481680.1">
    <property type="nucleotide sequence ID" value="XM_010483378.1"/>
</dbReference>
<reference evidence="13" key="1">
    <citation type="journal article" date="2014" name="Nat. Commun.">
        <title>The emerging biofuel crop Camelina sativa retains a highly undifferentiated hexaploid genome structure.</title>
        <authorList>
            <person name="Kagale S."/>
            <person name="Koh C."/>
            <person name="Nixon J."/>
            <person name="Bollina V."/>
            <person name="Clarke W.E."/>
            <person name="Tuteja R."/>
            <person name="Spillane C."/>
            <person name="Robinson S.J."/>
            <person name="Links M.G."/>
            <person name="Clarke C."/>
            <person name="Higgins E.E."/>
            <person name="Huebert T."/>
            <person name="Sharpe A.G."/>
            <person name="Parkin I.A."/>
        </authorList>
    </citation>
    <scope>NUCLEOTIDE SEQUENCE [LARGE SCALE GENOMIC DNA]</scope>
    <source>
        <strain evidence="13">cv. DH55</strain>
    </source>
</reference>
<evidence type="ECO:0000256" key="8">
    <source>
        <dbReference type="ARBA" id="ARBA00022827"/>
    </source>
</evidence>
<evidence type="ECO:0000256" key="6">
    <source>
        <dbReference type="ARBA" id="ARBA00022729"/>
    </source>
</evidence>
<comment type="similarity">
    <text evidence="3">Belongs to the oxygen-dependent FAD-linked oxidoreductase family.</text>
</comment>
<dbReference type="Gene3D" id="3.30.43.10">
    <property type="entry name" value="Uridine Diphospho-n-acetylenolpyruvylglucosamine Reductase, domain 2"/>
    <property type="match status" value="1"/>
</dbReference>
<evidence type="ECO:0000313" key="13">
    <source>
        <dbReference type="Proteomes" id="UP000694864"/>
    </source>
</evidence>
<sequence>MGSSRPFPVFSFLSILALYFSLYTITPTSSLASLQDQFINCVQRNTHVYFPLEKTFFAPAKNVSMFSQVLESTAQNIRFLKKSLPKPGFIISPIHESHVQASVICAKKLRLHLRVRSGGHDYEGLSYVSQIVKPFILLDLSKMRQADINIKDNSAWVQSGSTVGELYYRIAEKSKVHGFPAGLCSSLGIGGHITGGAYGSMMRKYGLGADNVLDAKIVDANGRLLDRAAMGEDTFWAIRGGAGGSFGIILAWKIKLVPVPQTVTVFTVTKTLQQDVGHKIISKWQRVADKLVEELFIRVLFNVAGTGGNKTVTMSYNSMFLGGKGTLMKVMKKSFPELGLTLKDCIEMSWLDSIAYISGFPIHTPTNILLQGKSPFPKVNFKAKSDFVKTPIPESGLKGIFQKLLKEDIPLMIWNPYGGMMARIPESQIPFPHRKGVLFKVQYVTSWLDSDKRPSKHMNWIRDFYNYMTPYVSSNPRQAYVNYRDLDLGKNTKDTKTCFKQAQGWGANYFKNNFNRLVSIKSKVDPENFFRHEQSIPPMP</sequence>
<feature type="signal peptide" evidence="11">
    <location>
        <begin position="1"/>
        <end position="30"/>
    </location>
</feature>
<evidence type="ECO:0000256" key="9">
    <source>
        <dbReference type="ARBA" id="ARBA00023002"/>
    </source>
</evidence>
<comment type="cofactor">
    <cofactor evidence="1">
        <name>FAD</name>
        <dbReference type="ChEBI" id="CHEBI:57692"/>
    </cofactor>
</comment>
<evidence type="ECO:0000259" key="12">
    <source>
        <dbReference type="PROSITE" id="PS51387"/>
    </source>
</evidence>
<proteinExistence type="inferred from homology"/>
<accession>A0ABM0X715</accession>
<keyword evidence="9" id="KW-0560">Oxidoreductase</keyword>
<dbReference type="InterPro" id="IPR016167">
    <property type="entry name" value="FAD-bd_PCMH_sub1"/>
</dbReference>
<dbReference type="InterPro" id="IPR016169">
    <property type="entry name" value="FAD-bd_PCMH_sub2"/>
</dbReference>
<dbReference type="InterPro" id="IPR012951">
    <property type="entry name" value="BBE"/>
</dbReference>
<name>A0ABM0X715_CAMSA</name>
<evidence type="ECO:0000256" key="2">
    <source>
        <dbReference type="ARBA" id="ARBA00004191"/>
    </source>
</evidence>
<keyword evidence="8" id="KW-0274">FAD</keyword>
<dbReference type="InterPro" id="IPR006094">
    <property type="entry name" value="Oxid_FAD_bind_N"/>
</dbReference>
<dbReference type="InterPro" id="IPR036318">
    <property type="entry name" value="FAD-bd_PCMH-like_sf"/>
</dbReference>
<feature type="chain" id="PRO_5047472560" evidence="11">
    <location>
        <begin position="31"/>
        <end position="540"/>
    </location>
</feature>
<dbReference type="Pfam" id="PF01565">
    <property type="entry name" value="FAD_binding_4"/>
    <property type="match status" value="1"/>
</dbReference>
<dbReference type="SUPFAM" id="SSF56176">
    <property type="entry name" value="FAD-binding/transporter-associated domain-like"/>
    <property type="match status" value="1"/>
</dbReference>
<dbReference type="PROSITE" id="PS51387">
    <property type="entry name" value="FAD_PCMH"/>
    <property type="match status" value="1"/>
</dbReference>
<dbReference type="Gene3D" id="3.40.462.20">
    <property type="match status" value="1"/>
</dbReference>
<organism evidence="13 14">
    <name type="scientific">Camelina sativa</name>
    <name type="common">False flax</name>
    <name type="synonym">Myagrum sativum</name>
    <dbReference type="NCBI Taxonomy" id="90675"/>
    <lineage>
        <taxon>Eukaryota</taxon>
        <taxon>Viridiplantae</taxon>
        <taxon>Streptophyta</taxon>
        <taxon>Embryophyta</taxon>
        <taxon>Tracheophyta</taxon>
        <taxon>Spermatophyta</taxon>
        <taxon>Magnoliopsida</taxon>
        <taxon>eudicotyledons</taxon>
        <taxon>Gunneridae</taxon>
        <taxon>Pentapetalae</taxon>
        <taxon>rosids</taxon>
        <taxon>malvids</taxon>
        <taxon>Brassicales</taxon>
        <taxon>Brassicaceae</taxon>
        <taxon>Camelineae</taxon>
        <taxon>Camelina</taxon>
    </lineage>
</organism>
<keyword evidence="5" id="KW-0285">Flavoprotein</keyword>
<evidence type="ECO:0000256" key="7">
    <source>
        <dbReference type="ARBA" id="ARBA00022741"/>
    </source>
</evidence>
<evidence type="ECO:0000256" key="1">
    <source>
        <dbReference type="ARBA" id="ARBA00001974"/>
    </source>
</evidence>
<reference evidence="14" key="2">
    <citation type="submission" date="2025-08" db="UniProtKB">
        <authorList>
            <consortium name="RefSeq"/>
        </authorList>
    </citation>
    <scope>IDENTIFICATION</scope>
    <source>
        <tissue evidence="14">Leaf</tissue>
    </source>
</reference>
<evidence type="ECO:0000256" key="5">
    <source>
        <dbReference type="ARBA" id="ARBA00022630"/>
    </source>
</evidence>
<evidence type="ECO:0000256" key="3">
    <source>
        <dbReference type="ARBA" id="ARBA00005466"/>
    </source>
</evidence>
<dbReference type="Proteomes" id="UP000694864">
    <property type="component" value="Chromosome 18"/>
</dbReference>
<dbReference type="InterPro" id="IPR016166">
    <property type="entry name" value="FAD-bd_PCMH"/>
</dbReference>
<keyword evidence="10" id="KW-0325">Glycoprotein</keyword>
<keyword evidence="13" id="KW-1185">Reference proteome</keyword>